<sequence>LFTILVYMLLAALTSWVFWRSATFLNQFFELRVIKDLTNTCFKYLQEHSYNFFNNNFAGSLVRKVNKFSRSYETIVDIAYWNISQTLLRIIIIVVVLSMRQWVVGAVVLAWAFAYIGFQFFFSEYKLKYDVERSKIDSQLTGQLADTITNNINIKLFGTLNFEIKSFNALQQKWYKIQHFSWTLAGVAEMIQSLFMLLLEFGVFYFAIKYRETAHLTVGDFVLIQIYIIGLFDHLWNFGKNIRKYYEAMSDAQEMTEILLAPHEVSDIKGAKNLTVTDGAISFKNVDFGYQQTGPILKKLNLDIKAGEKVALIGPSGGGKSTITRIIFRFFDLQKGKVLIDNQDISKVTQASLREGISLVPQEPILFHRSLMENIRYGKLNATDEEVKAAAKLAHCDEFINRFPDKYNTYVGERGVKLSGGERQRIAIARAILKNAPILVLDEATSSLDSESEKLIQDAMINLMQGKTTIVIAHRLSTIMNMDRIIVIENGEITEEGKHKELLKANEGTYQKLWQIQAGGFSKA</sequence>
<dbReference type="PROSITE" id="PS00211">
    <property type="entry name" value="ABC_TRANSPORTER_1"/>
    <property type="match status" value="1"/>
</dbReference>
<dbReference type="GO" id="GO:0005524">
    <property type="term" value="F:ATP binding"/>
    <property type="evidence" value="ECO:0007669"/>
    <property type="project" value="UniProtKB-KW"/>
</dbReference>
<feature type="transmembrane region" description="Helical" evidence="8">
    <location>
        <begin position="78"/>
        <end position="97"/>
    </location>
</feature>
<evidence type="ECO:0000313" key="12">
    <source>
        <dbReference type="Proteomes" id="UP000319613"/>
    </source>
</evidence>
<keyword evidence="4" id="KW-0547">Nucleotide-binding</keyword>
<dbReference type="Proteomes" id="UP000319613">
    <property type="component" value="Unassembled WGS sequence"/>
</dbReference>
<dbReference type="AlphaFoldDB" id="A0A554JA67"/>
<evidence type="ECO:0000313" key="11">
    <source>
        <dbReference type="EMBL" id="TSC65249.1"/>
    </source>
</evidence>
<feature type="transmembrane region" description="Helical" evidence="8">
    <location>
        <begin position="6"/>
        <end position="25"/>
    </location>
</feature>
<feature type="non-terminal residue" evidence="11">
    <location>
        <position position="1"/>
    </location>
</feature>
<dbReference type="PROSITE" id="PS50929">
    <property type="entry name" value="ABC_TM1F"/>
    <property type="match status" value="1"/>
</dbReference>
<dbReference type="Pfam" id="PF00664">
    <property type="entry name" value="ABC_membrane"/>
    <property type="match status" value="1"/>
</dbReference>
<comment type="subcellular location">
    <subcellularLocation>
        <location evidence="1">Cell membrane</location>
        <topology evidence="1">Multi-pass membrane protein</topology>
    </subcellularLocation>
</comment>
<dbReference type="FunFam" id="3.40.50.300:FF:000287">
    <property type="entry name" value="Multidrug ABC transporter ATP-binding protein"/>
    <property type="match status" value="1"/>
</dbReference>
<feature type="domain" description="ABC transmembrane type-1" evidence="10">
    <location>
        <begin position="1"/>
        <end position="247"/>
    </location>
</feature>
<dbReference type="Gene3D" id="3.40.50.300">
    <property type="entry name" value="P-loop containing nucleotide triphosphate hydrolases"/>
    <property type="match status" value="1"/>
</dbReference>
<keyword evidence="5 11" id="KW-0067">ATP-binding</keyword>
<proteinExistence type="predicted"/>
<evidence type="ECO:0000259" key="9">
    <source>
        <dbReference type="PROSITE" id="PS50893"/>
    </source>
</evidence>
<keyword evidence="7 8" id="KW-0472">Membrane</keyword>
<evidence type="ECO:0000256" key="2">
    <source>
        <dbReference type="ARBA" id="ARBA00022448"/>
    </source>
</evidence>
<feature type="transmembrane region" description="Helical" evidence="8">
    <location>
        <begin position="214"/>
        <end position="236"/>
    </location>
</feature>
<evidence type="ECO:0000256" key="3">
    <source>
        <dbReference type="ARBA" id="ARBA00022692"/>
    </source>
</evidence>
<dbReference type="GO" id="GO:0034040">
    <property type="term" value="F:ATPase-coupled lipid transmembrane transporter activity"/>
    <property type="evidence" value="ECO:0007669"/>
    <property type="project" value="TreeGrafter"/>
</dbReference>
<keyword evidence="3 8" id="KW-0812">Transmembrane</keyword>
<dbReference type="InterPro" id="IPR017871">
    <property type="entry name" value="ABC_transporter-like_CS"/>
</dbReference>
<feature type="transmembrane region" description="Helical" evidence="8">
    <location>
        <begin position="103"/>
        <end position="122"/>
    </location>
</feature>
<protein>
    <submittedName>
        <fullName evidence="11">ATP-binding cassette, subfamily B, bacterial</fullName>
    </submittedName>
</protein>
<dbReference type="EMBL" id="VMFF01000057">
    <property type="protein sequence ID" value="TSC65249.1"/>
    <property type="molecule type" value="Genomic_DNA"/>
</dbReference>
<dbReference type="InterPro" id="IPR011527">
    <property type="entry name" value="ABC1_TM_dom"/>
</dbReference>
<feature type="domain" description="ABC transporter" evidence="9">
    <location>
        <begin position="281"/>
        <end position="515"/>
    </location>
</feature>
<keyword evidence="2" id="KW-0813">Transport</keyword>
<dbReference type="Pfam" id="PF00005">
    <property type="entry name" value="ABC_tran"/>
    <property type="match status" value="1"/>
</dbReference>
<dbReference type="InterPro" id="IPR027417">
    <property type="entry name" value="P-loop_NTPase"/>
</dbReference>
<dbReference type="PANTHER" id="PTHR24221:SF654">
    <property type="entry name" value="ATP-BINDING CASSETTE SUB-FAMILY B MEMBER 6"/>
    <property type="match status" value="1"/>
</dbReference>
<comment type="caution">
    <text evidence="11">The sequence shown here is derived from an EMBL/GenBank/DDBJ whole genome shotgun (WGS) entry which is preliminary data.</text>
</comment>
<accession>A0A554JA67</accession>
<gene>
    <name evidence="11" type="ORF">G01um101477_560</name>
</gene>
<evidence type="ECO:0000259" key="10">
    <source>
        <dbReference type="PROSITE" id="PS50929"/>
    </source>
</evidence>
<dbReference type="InterPro" id="IPR036640">
    <property type="entry name" value="ABC1_TM_sf"/>
</dbReference>
<evidence type="ECO:0000256" key="5">
    <source>
        <dbReference type="ARBA" id="ARBA00022840"/>
    </source>
</evidence>
<evidence type="ECO:0000256" key="8">
    <source>
        <dbReference type="SAM" id="Phobius"/>
    </source>
</evidence>
<dbReference type="SUPFAM" id="SSF90123">
    <property type="entry name" value="ABC transporter transmembrane region"/>
    <property type="match status" value="1"/>
</dbReference>
<dbReference type="PROSITE" id="PS50893">
    <property type="entry name" value="ABC_TRANSPORTER_2"/>
    <property type="match status" value="1"/>
</dbReference>
<reference evidence="11 12" key="1">
    <citation type="submission" date="2017-07" db="EMBL/GenBank/DDBJ databases">
        <title>Mechanisms for carbon and nitrogen cycling indicate functional differentiation within the Candidate Phyla Radiation.</title>
        <authorList>
            <person name="Danczak R.E."/>
            <person name="Johnston M.D."/>
            <person name="Kenah C."/>
            <person name="Slattery M."/>
            <person name="Wrighton K.C."/>
            <person name="Wilkins M.J."/>
        </authorList>
    </citation>
    <scope>NUCLEOTIDE SEQUENCE [LARGE SCALE GENOMIC DNA]</scope>
    <source>
        <strain evidence="11">Gr01-1014_77</strain>
    </source>
</reference>
<dbReference type="PANTHER" id="PTHR24221">
    <property type="entry name" value="ATP-BINDING CASSETTE SUB-FAMILY B"/>
    <property type="match status" value="1"/>
</dbReference>
<evidence type="ECO:0000256" key="4">
    <source>
        <dbReference type="ARBA" id="ARBA00022741"/>
    </source>
</evidence>
<organism evidence="11 12">
    <name type="scientific">Candidatus Doudnabacteria bacterium Gr01-1014_77</name>
    <dbReference type="NCBI Taxonomy" id="2017133"/>
    <lineage>
        <taxon>Bacteria</taxon>
        <taxon>Candidatus Doudnaibacteriota</taxon>
    </lineage>
</organism>
<evidence type="ECO:0000256" key="7">
    <source>
        <dbReference type="ARBA" id="ARBA00023136"/>
    </source>
</evidence>
<dbReference type="SUPFAM" id="SSF52540">
    <property type="entry name" value="P-loop containing nucleoside triphosphate hydrolases"/>
    <property type="match status" value="1"/>
</dbReference>
<dbReference type="SMART" id="SM00382">
    <property type="entry name" value="AAA"/>
    <property type="match status" value="1"/>
</dbReference>
<dbReference type="Gene3D" id="1.20.1560.10">
    <property type="entry name" value="ABC transporter type 1, transmembrane domain"/>
    <property type="match status" value="1"/>
</dbReference>
<dbReference type="GO" id="GO:0005886">
    <property type="term" value="C:plasma membrane"/>
    <property type="evidence" value="ECO:0007669"/>
    <property type="project" value="UniProtKB-SubCell"/>
</dbReference>
<dbReference type="GO" id="GO:0140359">
    <property type="term" value="F:ABC-type transporter activity"/>
    <property type="evidence" value="ECO:0007669"/>
    <property type="project" value="InterPro"/>
</dbReference>
<name>A0A554JA67_9BACT</name>
<dbReference type="InterPro" id="IPR039421">
    <property type="entry name" value="Type_1_exporter"/>
</dbReference>
<dbReference type="InterPro" id="IPR003593">
    <property type="entry name" value="AAA+_ATPase"/>
</dbReference>
<evidence type="ECO:0000256" key="1">
    <source>
        <dbReference type="ARBA" id="ARBA00004651"/>
    </source>
</evidence>
<evidence type="ECO:0000256" key="6">
    <source>
        <dbReference type="ARBA" id="ARBA00022989"/>
    </source>
</evidence>
<keyword evidence="6 8" id="KW-1133">Transmembrane helix</keyword>
<dbReference type="InterPro" id="IPR003439">
    <property type="entry name" value="ABC_transporter-like_ATP-bd"/>
</dbReference>
<dbReference type="GO" id="GO:0016887">
    <property type="term" value="F:ATP hydrolysis activity"/>
    <property type="evidence" value="ECO:0007669"/>
    <property type="project" value="InterPro"/>
</dbReference>
<feature type="transmembrane region" description="Helical" evidence="8">
    <location>
        <begin position="182"/>
        <end position="208"/>
    </location>
</feature>